<evidence type="ECO:0000256" key="1">
    <source>
        <dbReference type="SAM" id="MobiDB-lite"/>
    </source>
</evidence>
<accession>A0A833SX49</accession>
<evidence type="ECO:0000313" key="2">
    <source>
        <dbReference type="EMBL" id="KAF4040133.1"/>
    </source>
</evidence>
<dbReference type="Proteomes" id="UP000602510">
    <property type="component" value="Unassembled WGS sequence"/>
</dbReference>
<protein>
    <submittedName>
        <fullName evidence="2">Uncharacterized protein</fullName>
    </submittedName>
</protein>
<evidence type="ECO:0000313" key="3">
    <source>
        <dbReference type="Proteomes" id="UP000602510"/>
    </source>
</evidence>
<feature type="compositionally biased region" description="Basic and acidic residues" evidence="1">
    <location>
        <begin position="1"/>
        <end position="18"/>
    </location>
</feature>
<reference evidence="2" key="1">
    <citation type="submission" date="2020-04" db="EMBL/GenBank/DDBJ databases">
        <title>Hybrid Assembly of Korean Phytophthora infestans isolates.</title>
        <authorList>
            <person name="Prokchorchik M."/>
            <person name="Lee Y."/>
            <person name="Seo J."/>
            <person name="Cho J.-H."/>
            <person name="Park Y.-E."/>
            <person name="Jang D.-C."/>
            <person name="Im J.-S."/>
            <person name="Choi J.-G."/>
            <person name="Park H.-J."/>
            <person name="Lee G.-B."/>
            <person name="Lee Y.-G."/>
            <person name="Hong S.-Y."/>
            <person name="Cho K."/>
            <person name="Sohn K.H."/>
        </authorList>
    </citation>
    <scope>NUCLEOTIDE SEQUENCE</scope>
    <source>
        <strain evidence="2">KR_1_A1</strain>
    </source>
</reference>
<feature type="region of interest" description="Disordered" evidence="1">
    <location>
        <begin position="1"/>
        <end position="23"/>
    </location>
</feature>
<dbReference type="EMBL" id="WSZM01000152">
    <property type="protein sequence ID" value="KAF4040133.1"/>
    <property type="molecule type" value="Genomic_DNA"/>
</dbReference>
<organism evidence="2 3">
    <name type="scientific">Phytophthora infestans</name>
    <name type="common">Potato late blight agent</name>
    <name type="synonym">Botrytis infestans</name>
    <dbReference type="NCBI Taxonomy" id="4787"/>
    <lineage>
        <taxon>Eukaryota</taxon>
        <taxon>Sar</taxon>
        <taxon>Stramenopiles</taxon>
        <taxon>Oomycota</taxon>
        <taxon>Peronosporomycetes</taxon>
        <taxon>Peronosporales</taxon>
        <taxon>Peronosporaceae</taxon>
        <taxon>Phytophthora</taxon>
    </lineage>
</organism>
<name>A0A833SX49_PHYIN</name>
<keyword evidence="3" id="KW-1185">Reference proteome</keyword>
<comment type="caution">
    <text evidence="2">The sequence shown here is derived from an EMBL/GenBank/DDBJ whole genome shotgun (WGS) entry which is preliminary data.</text>
</comment>
<dbReference type="AlphaFoldDB" id="A0A833SX49"/>
<gene>
    <name evidence="2" type="ORF">GN244_ATG07688</name>
</gene>
<sequence>MGCTSTHHEVRSGTHEVGSEETSQITVELNSGAATDVGGVSTAIPTEVGDVVDIEETLPAGEMETQRTNGHETSVVHSTIQFGLDTEDVGEDTAFAGDIESDIGNEQQSCLRKDRSTIGLEDDDQHDVLVDGHPVDLTESDECFSVMSVCGSESSHTHECIEDYDLDEKVKEILEQDQMGVENTALPIAKVGKRSHRDETDSELLRVEQRAEKLGPKKTRTGLREYSKRRRPRYLDDYIVNVAQRTERILDKNGKAIHASSVSIPRNNREMNRSKYREFWLQPDMEEMRRARERKAY</sequence>
<proteinExistence type="predicted"/>